<dbReference type="Proteomes" id="UP000828390">
    <property type="component" value="Unassembled WGS sequence"/>
</dbReference>
<evidence type="ECO:0000313" key="2">
    <source>
        <dbReference type="Proteomes" id="UP000828390"/>
    </source>
</evidence>
<comment type="caution">
    <text evidence="1">The sequence shown here is derived from an EMBL/GenBank/DDBJ whole genome shotgun (WGS) entry which is preliminary data.</text>
</comment>
<gene>
    <name evidence="1" type="ORF">DPMN_129217</name>
</gene>
<dbReference type="AlphaFoldDB" id="A0A9D4JX57"/>
<reference evidence="1" key="1">
    <citation type="journal article" date="2019" name="bioRxiv">
        <title>The Genome of the Zebra Mussel, Dreissena polymorpha: A Resource for Invasive Species Research.</title>
        <authorList>
            <person name="McCartney M.A."/>
            <person name="Auch B."/>
            <person name="Kono T."/>
            <person name="Mallez S."/>
            <person name="Zhang Y."/>
            <person name="Obille A."/>
            <person name="Becker A."/>
            <person name="Abrahante J.E."/>
            <person name="Garbe J."/>
            <person name="Badalamenti J.P."/>
            <person name="Herman A."/>
            <person name="Mangelson H."/>
            <person name="Liachko I."/>
            <person name="Sullivan S."/>
            <person name="Sone E.D."/>
            <person name="Koren S."/>
            <person name="Silverstein K.A.T."/>
            <person name="Beckman K.B."/>
            <person name="Gohl D.M."/>
        </authorList>
    </citation>
    <scope>NUCLEOTIDE SEQUENCE</scope>
    <source>
        <strain evidence="1">Duluth1</strain>
        <tissue evidence="1">Whole animal</tissue>
    </source>
</reference>
<dbReference type="EMBL" id="JAIWYP010000005">
    <property type="protein sequence ID" value="KAH3827286.1"/>
    <property type="molecule type" value="Genomic_DNA"/>
</dbReference>
<proteinExistence type="predicted"/>
<sequence length="63" mass="7275">MSANTSRQDVWPICKDEIDILKNNWGANKWNGVKGINEASVKWKYNLVSLAFNYINMYSAVHK</sequence>
<keyword evidence="2" id="KW-1185">Reference proteome</keyword>
<accession>A0A9D4JX57</accession>
<protein>
    <submittedName>
        <fullName evidence="1">Uncharacterized protein</fullName>
    </submittedName>
</protein>
<organism evidence="1 2">
    <name type="scientific">Dreissena polymorpha</name>
    <name type="common">Zebra mussel</name>
    <name type="synonym">Mytilus polymorpha</name>
    <dbReference type="NCBI Taxonomy" id="45954"/>
    <lineage>
        <taxon>Eukaryota</taxon>
        <taxon>Metazoa</taxon>
        <taxon>Spiralia</taxon>
        <taxon>Lophotrochozoa</taxon>
        <taxon>Mollusca</taxon>
        <taxon>Bivalvia</taxon>
        <taxon>Autobranchia</taxon>
        <taxon>Heteroconchia</taxon>
        <taxon>Euheterodonta</taxon>
        <taxon>Imparidentia</taxon>
        <taxon>Neoheterodontei</taxon>
        <taxon>Myida</taxon>
        <taxon>Dreissenoidea</taxon>
        <taxon>Dreissenidae</taxon>
        <taxon>Dreissena</taxon>
    </lineage>
</organism>
<name>A0A9D4JX57_DREPO</name>
<evidence type="ECO:0000313" key="1">
    <source>
        <dbReference type="EMBL" id="KAH3827286.1"/>
    </source>
</evidence>
<reference evidence="1" key="2">
    <citation type="submission" date="2020-11" db="EMBL/GenBank/DDBJ databases">
        <authorList>
            <person name="McCartney M.A."/>
            <person name="Auch B."/>
            <person name="Kono T."/>
            <person name="Mallez S."/>
            <person name="Becker A."/>
            <person name="Gohl D.M."/>
            <person name="Silverstein K.A.T."/>
            <person name="Koren S."/>
            <person name="Bechman K.B."/>
            <person name="Herman A."/>
            <person name="Abrahante J.E."/>
            <person name="Garbe J."/>
        </authorList>
    </citation>
    <scope>NUCLEOTIDE SEQUENCE</scope>
    <source>
        <strain evidence="1">Duluth1</strain>
        <tissue evidence="1">Whole animal</tissue>
    </source>
</reference>